<proteinExistence type="predicted"/>
<dbReference type="Proteomes" id="UP000737018">
    <property type="component" value="Unassembled WGS sequence"/>
</dbReference>
<protein>
    <submittedName>
        <fullName evidence="1">Uncharacterized protein</fullName>
    </submittedName>
</protein>
<evidence type="ECO:0000313" key="1">
    <source>
        <dbReference type="EMBL" id="KAF3948600.1"/>
    </source>
</evidence>
<gene>
    <name evidence="1" type="ORF">CMV_025423</name>
</gene>
<keyword evidence="2" id="KW-1185">Reference proteome</keyword>
<reference evidence="1" key="1">
    <citation type="submission" date="2020-03" db="EMBL/GenBank/DDBJ databases">
        <title>Castanea mollissima Vanexum genome sequencing.</title>
        <authorList>
            <person name="Staton M."/>
        </authorList>
    </citation>
    <scope>NUCLEOTIDE SEQUENCE</scope>
    <source>
        <tissue evidence="1">Leaf</tissue>
    </source>
</reference>
<accession>A0A8J4Q9C3</accession>
<organism evidence="1 2">
    <name type="scientific">Castanea mollissima</name>
    <name type="common">Chinese chestnut</name>
    <dbReference type="NCBI Taxonomy" id="60419"/>
    <lineage>
        <taxon>Eukaryota</taxon>
        <taxon>Viridiplantae</taxon>
        <taxon>Streptophyta</taxon>
        <taxon>Embryophyta</taxon>
        <taxon>Tracheophyta</taxon>
        <taxon>Spermatophyta</taxon>
        <taxon>Magnoliopsida</taxon>
        <taxon>eudicotyledons</taxon>
        <taxon>Gunneridae</taxon>
        <taxon>Pentapetalae</taxon>
        <taxon>rosids</taxon>
        <taxon>fabids</taxon>
        <taxon>Fagales</taxon>
        <taxon>Fagaceae</taxon>
        <taxon>Castanea</taxon>
    </lineage>
</organism>
<evidence type="ECO:0000313" key="2">
    <source>
        <dbReference type="Proteomes" id="UP000737018"/>
    </source>
</evidence>
<name>A0A8J4Q9C3_9ROSI</name>
<comment type="caution">
    <text evidence="1">The sequence shown here is derived from an EMBL/GenBank/DDBJ whole genome shotgun (WGS) entry which is preliminary data.</text>
</comment>
<dbReference type="EMBL" id="JRKL02006688">
    <property type="protein sequence ID" value="KAF3948600.1"/>
    <property type="molecule type" value="Genomic_DNA"/>
</dbReference>
<dbReference type="AlphaFoldDB" id="A0A8J4Q9C3"/>
<sequence length="219" mass="25255">MKRLQKIDGCWTYFLELASNNLDKNKNIRSEQLSAVAESVNSLYPAANLYPYDVKEIWVEVKECYKTWSEVTKIVHPVLIDWKLGKVTPNDWESILRTVPDAVKFQSENFPLADQVQVILADCDEQNVKNLKKKRSEEGSSSALLMKAEKQEISALMLSLDQVGKLNTSLEHVLFCMTLFESKLCRQYFKTLTSDAQKFKFVDDEYRKHLESLQQPPAP</sequence>